<evidence type="ECO:0000313" key="2">
    <source>
        <dbReference type="EMBL" id="MFD3000724.1"/>
    </source>
</evidence>
<keyword evidence="3" id="KW-1185">Reference proteome</keyword>
<dbReference type="PANTHER" id="PTHR45033:SF3">
    <property type="entry name" value="DEHYDROGENASE, PUTATIVE (AFU_ORTHOLOGUE AFUA_2G13270)-RELATED"/>
    <property type="match status" value="1"/>
</dbReference>
<dbReference type="Pfam" id="PF00107">
    <property type="entry name" value="ADH_zinc_N"/>
    <property type="match status" value="1"/>
</dbReference>
<dbReference type="InterPro" id="IPR013154">
    <property type="entry name" value="ADH-like_N"/>
</dbReference>
<dbReference type="Pfam" id="PF08240">
    <property type="entry name" value="ADH_N"/>
    <property type="match status" value="1"/>
</dbReference>
<dbReference type="InterPro" id="IPR013149">
    <property type="entry name" value="ADH-like_C"/>
</dbReference>
<organism evidence="2 3">
    <name type="scientific">Pontibacter toksunensis</name>
    <dbReference type="NCBI Taxonomy" id="1332631"/>
    <lineage>
        <taxon>Bacteria</taxon>
        <taxon>Pseudomonadati</taxon>
        <taxon>Bacteroidota</taxon>
        <taxon>Cytophagia</taxon>
        <taxon>Cytophagales</taxon>
        <taxon>Hymenobacteraceae</taxon>
        <taxon>Pontibacter</taxon>
    </lineage>
</organism>
<proteinExistence type="predicted"/>
<dbReference type="SUPFAM" id="SSF51735">
    <property type="entry name" value="NAD(P)-binding Rossmann-fold domains"/>
    <property type="match status" value="1"/>
</dbReference>
<dbReference type="Proteomes" id="UP001597641">
    <property type="component" value="Unassembled WGS sequence"/>
</dbReference>
<gene>
    <name evidence="2" type="ORF">ACFS7Z_10160</name>
</gene>
<dbReference type="InterPro" id="IPR011032">
    <property type="entry name" value="GroES-like_sf"/>
</dbReference>
<name>A0ABW6BWF0_9BACT</name>
<dbReference type="PANTHER" id="PTHR45033">
    <property type="match status" value="1"/>
</dbReference>
<dbReference type="EMBL" id="JBHUOX010000006">
    <property type="protein sequence ID" value="MFD3000724.1"/>
    <property type="molecule type" value="Genomic_DNA"/>
</dbReference>
<dbReference type="Gene3D" id="3.90.180.10">
    <property type="entry name" value="Medium-chain alcohol dehydrogenases, catalytic domain"/>
    <property type="match status" value="1"/>
</dbReference>
<comment type="caution">
    <text evidence="2">The sequence shown here is derived from an EMBL/GenBank/DDBJ whole genome shotgun (WGS) entry which is preliminary data.</text>
</comment>
<dbReference type="SUPFAM" id="SSF50129">
    <property type="entry name" value="GroES-like"/>
    <property type="match status" value="1"/>
</dbReference>
<evidence type="ECO:0000259" key="1">
    <source>
        <dbReference type="SMART" id="SM00829"/>
    </source>
</evidence>
<sequence>MRAVTLKEIRKPLKIVEKEKPEPGEGEVLVQVKAAALNHRDVWIQHGQYANIQVPAVLGSDGAGVVTETGAKVDKSWIGKEVMIDPSTGWGNNPRAQGKDFKILGMPQQGAFAEYVKVPVANLHDKPEHLSFEEAAAIPLAGVTAFRALFTRCDLQQGDRVLVTGAGGGVALFAVQFAVAAGAEVWVTSSSEEKIERAKALGAKGGVNYKSEDWGKQLKEQAGGGFDVMIDSAGGEGFAQLIRLSNPGARIGNYGRTAGTIKELNPAEIFWKQISINGSTMGTAQDFADMVRFVKDKELKPVVDEVFPLEEAEQAFRRMDEGKQFGKIVLKVS</sequence>
<dbReference type="Gene3D" id="3.40.50.720">
    <property type="entry name" value="NAD(P)-binding Rossmann-like Domain"/>
    <property type="match status" value="1"/>
</dbReference>
<reference evidence="3" key="1">
    <citation type="journal article" date="2019" name="Int. J. Syst. Evol. Microbiol.">
        <title>The Global Catalogue of Microorganisms (GCM) 10K type strain sequencing project: providing services to taxonomists for standard genome sequencing and annotation.</title>
        <authorList>
            <consortium name="The Broad Institute Genomics Platform"/>
            <consortium name="The Broad Institute Genome Sequencing Center for Infectious Disease"/>
            <person name="Wu L."/>
            <person name="Ma J."/>
        </authorList>
    </citation>
    <scope>NUCLEOTIDE SEQUENCE [LARGE SCALE GENOMIC DNA]</scope>
    <source>
        <strain evidence="3">KCTC 23984</strain>
    </source>
</reference>
<protein>
    <submittedName>
        <fullName evidence="2">Zinc-binding alcohol dehydrogenase family protein</fullName>
    </submittedName>
</protein>
<dbReference type="SMART" id="SM00829">
    <property type="entry name" value="PKS_ER"/>
    <property type="match status" value="1"/>
</dbReference>
<feature type="domain" description="Enoyl reductase (ER)" evidence="1">
    <location>
        <begin position="8"/>
        <end position="330"/>
    </location>
</feature>
<dbReference type="InterPro" id="IPR020843">
    <property type="entry name" value="ER"/>
</dbReference>
<dbReference type="InterPro" id="IPR036291">
    <property type="entry name" value="NAD(P)-bd_dom_sf"/>
</dbReference>
<dbReference type="InterPro" id="IPR052711">
    <property type="entry name" value="Zinc_ADH-like"/>
</dbReference>
<evidence type="ECO:0000313" key="3">
    <source>
        <dbReference type="Proteomes" id="UP001597641"/>
    </source>
</evidence>
<accession>A0ABW6BWF0</accession>
<dbReference type="RefSeq" id="WP_377484042.1">
    <property type="nucleotide sequence ID" value="NZ_JBHUOX010000006.1"/>
</dbReference>